<dbReference type="Proteomes" id="UP001459277">
    <property type="component" value="Unassembled WGS sequence"/>
</dbReference>
<name>A0AAW2BV97_9ROSI</name>
<keyword evidence="3" id="KW-1185">Reference proteome</keyword>
<comment type="caution">
    <text evidence="2">The sequence shown here is derived from an EMBL/GenBank/DDBJ whole genome shotgun (WGS) entry which is preliminary data.</text>
</comment>
<feature type="domain" description="2-oxoacid dehydrogenase acyltransferase catalytic" evidence="1">
    <location>
        <begin position="138"/>
        <end position="193"/>
    </location>
</feature>
<dbReference type="PANTHER" id="PTHR47764:SF2">
    <property type="entry name" value="UBIQUITIN-LIKE PROTEASE FAMILY PROFILE DOMAIN-CONTAINING PROTEIN"/>
    <property type="match status" value="1"/>
</dbReference>
<dbReference type="Gene3D" id="3.30.559.10">
    <property type="entry name" value="Chloramphenicol acetyltransferase-like domain"/>
    <property type="match status" value="1"/>
</dbReference>
<dbReference type="AlphaFoldDB" id="A0AAW2BV97"/>
<protein>
    <recommendedName>
        <fullName evidence="1">2-oxoacid dehydrogenase acyltransferase catalytic domain-containing protein</fullName>
    </recommendedName>
</protein>
<evidence type="ECO:0000313" key="3">
    <source>
        <dbReference type="Proteomes" id="UP001459277"/>
    </source>
</evidence>
<dbReference type="SUPFAM" id="SSF52777">
    <property type="entry name" value="CoA-dependent acyltransferases"/>
    <property type="match status" value="1"/>
</dbReference>
<dbReference type="GO" id="GO:0016746">
    <property type="term" value="F:acyltransferase activity"/>
    <property type="evidence" value="ECO:0007669"/>
    <property type="project" value="InterPro"/>
</dbReference>
<proteinExistence type="predicted"/>
<gene>
    <name evidence="2" type="ORF">SO802_029296</name>
</gene>
<sequence length="339" mass="37414">MEELDANWFPPAEASLKRTLIQKLIFVLLKNRSLEVSSAACSDEDGPSEFPENNKCETGVEFLSQRCSPAIAPQGNLSSSQADQRIEMTVLSVSSISSQCVNGTSLVPKEFLESGATAGSLPRRLPSFDHPSSYYHLNGTFSLSNLGMFGVDRFDAILPPGTGAIMAVGASQPTVVATKDGKCYGRSSCNVKWPSKRLILILLEYTKGLWLRRLMERNLEANHSVQKLEQNFEEQDKVHSSIKSCRSTVHQSVYLVLLARRGGNHGIPASEIGNAVPLRLRIFASMGSLLGSSYDSRSVYVSSNQNWVLIVLRKKVEFINEEAKGTDFTVKDFNQKFEL</sequence>
<accession>A0AAW2BV97</accession>
<dbReference type="InterPro" id="IPR001078">
    <property type="entry name" value="2-oxoacid_DH_actylTfrase"/>
</dbReference>
<dbReference type="PANTHER" id="PTHR47764">
    <property type="entry name" value="UBIQUITIN-LIKE-SPECIFIC PROTEASE 2B-RELATED"/>
    <property type="match status" value="1"/>
</dbReference>
<dbReference type="EMBL" id="JAZDWU010000010">
    <property type="protein sequence ID" value="KAK9989057.1"/>
    <property type="molecule type" value="Genomic_DNA"/>
</dbReference>
<evidence type="ECO:0000313" key="2">
    <source>
        <dbReference type="EMBL" id="KAK9989057.1"/>
    </source>
</evidence>
<evidence type="ECO:0000259" key="1">
    <source>
        <dbReference type="Pfam" id="PF00198"/>
    </source>
</evidence>
<reference evidence="2 3" key="1">
    <citation type="submission" date="2024-01" db="EMBL/GenBank/DDBJ databases">
        <title>A telomere-to-telomere, gap-free genome of sweet tea (Lithocarpus litseifolius).</title>
        <authorList>
            <person name="Zhou J."/>
        </authorList>
    </citation>
    <scope>NUCLEOTIDE SEQUENCE [LARGE SCALE GENOMIC DNA]</scope>
    <source>
        <strain evidence="2">Zhou-2022a</strain>
        <tissue evidence="2">Leaf</tissue>
    </source>
</reference>
<dbReference type="Pfam" id="PF00198">
    <property type="entry name" value="2-oxoacid_dh"/>
    <property type="match status" value="1"/>
</dbReference>
<organism evidence="2 3">
    <name type="scientific">Lithocarpus litseifolius</name>
    <dbReference type="NCBI Taxonomy" id="425828"/>
    <lineage>
        <taxon>Eukaryota</taxon>
        <taxon>Viridiplantae</taxon>
        <taxon>Streptophyta</taxon>
        <taxon>Embryophyta</taxon>
        <taxon>Tracheophyta</taxon>
        <taxon>Spermatophyta</taxon>
        <taxon>Magnoliopsida</taxon>
        <taxon>eudicotyledons</taxon>
        <taxon>Gunneridae</taxon>
        <taxon>Pentapetalae</taxon>
        <taxon>rosids</taxon>
        <taxon>fabids</taxon>
        <taxon>Fagales</taxon>
        <taxon>Fagaceae</taxon>
        <taxon>Lithocarpus</taxon>
    </lineage>
</organism>
<dbReference type="InterPro" id="IPR023213">
    <property type="entry name" value="CAT-like_dom_sf"/>
</dbReference>